<gene>
    <name evidence="2" type="ORF">SAMN00790413_05032</name>
</gene>
<dbReference type="OrthoDB" id="8603558at2"/>
<dbReference type="Gene3D" id="1.20.1260.10">
    <property type="match status" value="2"/>
</dbReference>
<evidence type="ECO:0000313" key="2">
    <source>
        <dbReference type="EMBL" id="SMB84199.1"/>
    </source>
</evidence>
<dbReference type="PANTHER" id="PTHR36933">
    <property type="entry name" value="SLL0788 PROTEIN"/>
    <property type="match status" value="1"/>
</dbReference>
<keyword evidence="3" id="KW-1185">Reference proteome</keyword>
<name>A0A1W1UT69_9DEIO</name>
<accession>A0A1W1UT69</accession>
<sequence>MKTSSFFRIGLTALTLTALTLTGVPGRAQMDHGMHSMTSSTAPVSQQMQDMGGLATLSGKAFDRAYLSMMVTHHQRAADMSRAAQGRLKDVQVKAWAAAIIRDQTREINTMNPWLGTLGGTDTRMQGMMASEMKGMTASVKTAKNPDQVFLQGMLLHHASALDMASLALQKSSDARVLKLSRDIIKAQADEMYAFKQWLTK</sequence>
<evidence type="ECO:0000313" key="3">
    <source>
        <dbReference type="Proteomes" id="UP000192582"/>
    </source>
</evidence>
<organism evidence="2 3">
    <name type="scientific">Deinococcus hopiensis KR-140</name>
    <dbReference type="NCBI Taxonomy" id="695939"/>
    <lineage>
        <taxon>Bacteria</taxon>
        <taxon>Thermotogati</taxon>
        <taxon>Deinococcota</taxon>
        <taxon>Deinococci</taxon>
        <taxon>Deinococcales</taxon>
        <taxon>Deinococcaceae</taxon>
        <taxon>Deinococcus</taxon>
    </lineage>
</organism>
<evidence type="ECO:0000259" key="1">
    <source>
        <dbReference type="Pfam" id="PF03713"/>
    </source>
</evidence>
<dbReference type="STRING" id="695939.SAMN00790413_05032"/>
<dbReference type="RefSeq" id="WP_084046719.1">
    <property type="nucleotide sequence ID" value="NZ_FWWU01000007.1"/>
</dbReference>
<dbReference type="Pfam" id="PF03713">
    <property type="entry name" value="DUF305"/>
    <property type="match status" value="1"/>
</dbReference>
<dbReference type="InterPro" id="IPR012347">
    <property type="entry name" value="Ferritin-like"/>
</dbReference>
<reference evidence="2 3" key="1">
    <citation type="submission" date="2017-04" db="EMBL/GenBank/DDBJ databases">
        <authorList>
            <person name="Afonso C.L."/>
            <person name="Miller P.J."/>
            <person name="Scott M.A."/>
            <person name="Spackman E."/>
            <person name="Goraichik I."/>
            <person name="Dimitrov K.M."/>
            <person name="Suarez D.L."/>
            <person name="Swayne D.E."/>
        </authorList>
    </citation>
    <scope>NUCLEOTIDE SEQUENCE [LARGE SCALE GENOMIC DNA]</scope>
    <source>
        <strain evidence="2 3">KR-140</strain>
    </source>
</reference>
<dbReference type="Proteomes" id="UP000192582">
    <property type="component" value="Unassembled WGS sequence"/>
</dbReference>
<dbReference type="EMBL" id="FWWU01000007">
    <property type="protein sequence ID" value="SMB84199.1"/>
    <property type="molecule type" value="Genomic_DNA"/>
</dbReference>
<dbReference type="InterPro" id="IPR005183">
    <property type="entry name" value="DUF305_CopM-like"/>
</dbReference>
<dbReference type="AlphaFoldDB" id="A0A1W1UT69"/>
<proteinExistence type="predicted"/>
<dbReference type="PANTHER" id="PTHR36933:SF1">
    <property type="entry name" value="SLL0788 PROTEIN"/>
    <property type="match status" value="1"/>
</dbReference>
<feature type="domain" description="DUF305" evidence="1">
    <location>
        <begin position="28"/>
        <end position="115"/>
    </location>
</feature>
<protein>
    <submittedName>
        <fullName evidence="2">Uncharacterized conserved protein, DUF305 family</fullName>
    </submittedName>
</protein>